<dbReference type="RefSeq" id="WP_229884883.1">
    <property type="nucleotide sequence ID" value="NZ_BMUH01000002.1"/>
</dbReference>
<dbReference type="EMBL" id="CP084204">
    <property type="protein sequence ID" value="UZX25622.1"/>
    <property type="molecule type" value="Genomic_DNA"/>
</dbReference>
<keyword evidence="1" id="KW-1133">Transmembrane helix</keyword>
<accession>A0ABY6R6I3</accession>
<feature type="transmembrane region" description="Helical" evidence="1">
    <location>
        <begin position="60"/>
        <end position="85"/>
    </location>
</feature>
<proteinExistence type="predicted"/>
<keyword evidence="1" id="KW-0472">Membrane</keyword>
<reference evidence="2" key="1">
    <citation type="submission" date="2021-09" db="EMBL/GenBank/DDBJ databases">
        <title>Complete genome sequence and metabolic characterization of Streptomyces tanashiensis DSM 731 the producer of antibacterial Kalafungin and diverse secondary metabolites.</title>
        <authorList>
            <person name="Abbasi M.N."/>
            <person name="Anwar M.N."/>
            <person name="Alam K."/>
            <person name="Shoaib M."/>
            <person name="Lin Z."/>
            <person name="Hayat M."/>
            <person name="Ali M.I."/>
            <person name="Malik H.M.T."/>
            <person name="Ahmed I."/>
            <person name="Li A."/>
            <person name="Hailong Wang H."/>
            <person name="Zhang Y."/>
        </authorList>
    </citation>
    <scope>NUCLEOTIDE SEQUENCE</scope>
    <source>
        <strain evidence="2">Kala</strain>
    </source>
</reference>
<dbReference type="GeneID" id="95604793"/>
<protein>
    <submittedName>
        <fullName evidence="2">Uncharacterized protein</fullName>
    </submittedName>
</protein>
<feature type="transmembrane region" description="Helical" evidence="1">
    <location>
        <begin position="32"/>
        <end position="54"/>
    </location>
</feature>
<evidence type="ECO:0000256" key="1">
    <source>
        <dbReference type="SAM" id="Phobius"/>
    </source>
</evidence>
<sequence>MRRRFTARHSWRSTARSGTEAHSHQWAGDLRYAGCWAVGFLTLLLVVDAAYGTLSTLRSGFWAALALTLFLILLPPRVTAGPGWLATRGLFRTRRVRTDRLISVVWSDGVAQRLVLKDSEGGLVPLDPRVLVDNPCLWHLLDAGARVSRERGTLECGTVALRRLSSKVDGETARAVFRASGMDA</sequence>
<keyword evidence="1" id="KW-0812">Transmembrane</keyword>
<dbReference type="Proteomes" id="UP001164506">
    <property type="component" value="Chromosome"/>
</dbReference>
<keyword evidence="3" id="KW-1185">Reference proteome</keyword>
<evidence type="ECO:0000313" key="3">
    <source>
        <dbReference type="Proteomes" id="UP001164506"/>
    </source>
</evidence>
<name>A0ABY6R6I3_9ACTN</name>
<gene>
    <name evidence="2" type="ORF">LDH80_35170</name>
</gene>
<evidence type="ECO:0000313" key="2">
    <source>
        <dbReference type="EMBL" id="UZX25622.1"/>
    </source>
</evidence>
<organism evidence="2 3">
    <name type="scientific">Streptomyces tanashiensis</name>
    <dbReference type="NCBI Taxonomy" id="67367"/>
    <lineage>
        <taxon>Bacteria</taxon>
        <taxon>Bacillati</taxon>
        <taxon>Actinomycetota</taxon>
        <taxon>Actinomycetes</taxon>
        <taxon>Kitasatosporales</taxon>
        <taxon>Streptomycetaceae</taxon>
        <taxon>Streptomyces</taxon>
    </lineage>
</organism>